<proteinExistence type="predicted"/>
<keyword evidence="2" id="KW-1185">Reference proteome</keyword>
<organism evidence="1 2">
    <name type="scientific">Paramecium primaurelia</name>
    <dbReference type="NCBI Taxonomy" id="5886"/>
    <lineage>
        <taxon>Eukaryota</taxon>
        <taxon>Sar</taxon>
        <taxon>Alveolata</taxon>
        <taxon>Ciliophora</taxon>
        <taxon>Intramacronucleata</taxon>
        <taxon>Oligohymenophorea</taxon>
        <taxon>Peniculida</taxon>
        <taxon>Parameciidae</taxon>
        <taxon>Paramecium</taxon>
    </lineage>
</organism>
<accession>A0A8S1PJE5</accession>
<dbReference type="Proteomes" id="UP000688137">
    <property type="component" value="Unassembled WGS sequence"/>
</dbReference>
<sequence>MSKSFPKQIQKASITNENQLFWTTLLVNQNRIKLLMKIIFSLLFGTKKTLLRQILNFRTYILFIYCCS</sequence>
<evidence type="ECO:0000313" key="2">
    <source>
        <dbReference type="Proteomes" id="UP000688137"/>
    </source>
</evidence>
<dbReference type="AlphaFoldDB" id="A0A8S1PJE5"/>
<protein>
    <submittedName>
        <fullName evidence="1">Uncharacterized protein</fullName>
    </submittedName>
</protein>
<comment type="caution">
    <text evidence="1">The sequence shown here is derived from an EMBL/GenBank/DDBJ whole genome shotgun (WGS) entry which is preliminary data.</text>
</comment>
<dbReference type="EMBL" id="CAJJDM010000123">
    <property type="protein sequence ID" value="CAD8103200.1"/>
    <property type="molecule type" value="Genomic_DNA"/>
</dbReference>
<evidence type="ECO:0000313" key="1">
    <source>
        <dbReference type="EMBL" id="CAD8103200.1"/>
    </source>
</evidence>
<gene>
    <name evidence="1" type="ORF">PPRIM_AZ9-3.1.T1200085</name>
</gene>
<reference evidence="1" key="1">
    <citation type="submission" date="2021-01" db="EMBL/GenBank/DDBJ databases">
        <authorList>
            <consortium name="Genoscope - CEA"/>
            <person name="William W."/>
        </authorList>
    </citation>
    <scope>NUCLEOTIDE SEQUENCE</scope>
</reference>
<name>A0A8S1PJE5_PARPR</name>